<dbReference type="InterPro" id="IPR035983">
    <property type="entry name" value="Hect_E3_ubiquitin_ligase"/>
</dbReference>
<gene>
    <name evidence="5" type="primary">LOC106815223</name>
</gene>
<proteinExistence type="predicted"/>
<evidence type="ECO:0000259" key="3">
    <source>
        <dbReference type="PROSITE" id="PS50237"/>
    </source>
</evidence>
<name>A0ABM1ESG7_PRICU</name>
<sequence>MGGVMQMISADPDLFRSLFVKSNRHLTASIVKAMMMVTRSSTGSNRFSVENRLLSYWYDFLQDLEEGECAISLEDLLIFTTGCDHEPPLGFFPRPTIEFNHQDQISMSMLPLANTCGNVLKLPVGHSTYESFRENLVLGVQCCGGFGMA</sequence>
<feature type="domain" description="HECT" evidence="3">
    <location>
        <begin position="76"/>
        <end position="149"/>
    </location>
</feature>
<evidence type="ECO:0000256" key="1">
    <source>
        <dbReference type="ARBA" id="ARBA00022786"/>
    </source>
</evidence>
<dbReference type="Proteomes" id="UP000695022">
    <property type="component" value="Unplaced"/>
</dbReference>
<protein>
    <submittedName>
        <fullName evidence="5">G2/M phase-specific E3 ubiquitin-protein ligase-like</fullName>
    </submittedName>
</protein>
<evidence type="ECO:0000313" key="5">
    <source>
        <dbReference type="RefSeq" id="XP_014675138.1"/>
    </source>
</evidence>
<dbReference type="SUPFAM" id="SSF56204">
    <property type="entry name" value="Hect, E3 ligase catalytic domain"/>
    <property type="match status" value="1"/>
</dbReference>
<keyword evidence="4" id="KW-1185">Reference proteome</keyword>
<evidence type="ECO:0000256" key="2">
    <source>
        <dbReference type="PROSITE-ProRule" id="PRU00104"/>
    </source>
</evidence>
<feature type="active site" description="Glycyl thioester intermediate" evidence="2">
    <location>
        <position position="116"/>
    </location>
</feature>
<reference evidence="5" key="1">
    <citation type="submission" date="2025-08" db="UniProtKB">
        <authorList>
            <consortium name="RefSeq"/>
        </authorList>
    </citation>
    <scope>IDENTIFICATION</scope>
</reference>
<dbReference type="InterPro" id="IPR000569">
    <property type="entry name" value="HECT_dom"/>
</dbReference>
<organism evidence="4 5">
    <name type="scientific">Priapulus caudatus</name>
    <name type="common">Priapulid worm</name>
    <dbReference type="NCBI Taxonomy" id="37621"/>
    <lineage>
        <taxon>Eukaryota</taxon>
        <taxon>Metazoa</taxon>
        <taxon>Ecdysozoa</taxon>
        <taxon>Scalidophora</taxon>
        <taxon>Priapulida</taxon>
        <taxon>Priapulimorpha</taxon>
        <taxon>Priapulimorphida</taxon>
        <taxon>Priapulidae</taxon>
        <taxon>Priapulus</taxon>
    </lineage>
</organism>
<dbReference type="Gene3D" id="3.30.2410.10">
    <property type="entry name" value="Hect, E3 ligase catalytic domain"/>
    <property type="match status" value="1"/>
</dbReference>
<evidence type="ECO:0000313" key="4">
    <source>
        <dbReference type="Proteomes" id="UP000695022"/>
    </source>
</evidence>
<dbReference type="PROSITE" id="PS50237">
    <property type="entry name" value="HECT"/>
    <property type="match status" value="1"/>
</dbReference>
<dbReference type="GeneID" id="106815223"/>
<dbReference type="RefSeq" id="XP_014675138.1">
    <property type="nucleotide sequence ID" value="XM_014819652.1"/>
</dbReference>
<accession>A0ABM1ESG7</accession>
<dbReference type="Pfam" id="PF00632">
    <property type="entry name" value="HECT"/>
    <property type="match status" value="1"/>
</dbReference>
<keyword evidence="1 2" id="KW-0833">Ubl conjugation pathway</keyword>